<accession>A0ABR1EXA5</accession>
<feature type="region of interest" description="Disordered" evidence="1">
    <location>
        <begin position="27"/>
        <end position="56"/>
    </location>
</feature>
<evidence type="ECO:0000313" key="4">
    <source>
        <dbReference type="Proteomes" id="UP001303046"/>
    </source>
</evidence>
<sequence length="230" mass="25586">MSSKLQQASLTKLLEYLDAPFAVSQKHARNKLSHQESPHQHSARTPTKSAEENNKDSFYDNSLMYGISSQQALIDLGKETNLIFASTREESTTPSCRGEGPFNARRAEPATKKKAKNADSLTSGMQDAADKMLSVSMPRMKLIFTSVERRFTHNSTPVGYHNSSPQEAIRLGITELPEKTGAPALATWTFAYLERLARPSEAIMRNSLHFFGHITRKSSAHLVQAVWGCF</sequence>
<evidence type="ECO:0000256" key="1">
    <source>
        <dbReference type="SAM" id="MobiDB-lite"/>
    </source>
</evidence>
<dbReference type="EMBL" id="JAVFWL010000007">
    <property type="protein sequence ID" value="KAK6767287.1"/>
    <property type="molecule type" value="Genomic_DNA"/>
</dbReference>
<evidence type="ECO:0000313" key="3">
    <source>
        <dbReference type="EMBL" id="KAK6767287.1"/>
    </source>
</evidence>
<dbReference type="Proteomes" id="UP001303046">
    <property type="component" value="Unassembled WGS sequence"/>
</dbReference>
<name>A0ABR1EXA5_NECAM</name>
<dbReference type="EMBL" id="JAVFWL010000006">
    <property type="protein sequence ID" value="KAK6767076.1"/>
    <property type="molecule type" value="Genomic_DNA"/>
</dbReference>
<gene>
    <name evidence="3" type="primary">Necator_2022.05.29.01.07.g66</name>
    <name evidence="2" type="synonym">Necator_chrX.g26549</name>
    <name evidence="2" type="ORF">RB195_026382</name>
    <name evidence="3" type="ORF">RB195_026514</name>
</gene>
<evidence type="ECO:0000313" key="2">
    <source>
        <dbReference type="EMBL" id="KAK6767076.1"/>
    </source>
</evidence>
<organism evidence="3 4">
    <name type="scientific">Necator americanus</name>
    <name type="common">Human hookworm</name>
    <dbReference type="NCBI Taxonomy" id="51031"/>
    <lineage>
        <taxon>Eukaryota</taxon>
        <taxon>Metazoa</taxon>
        <taxon>Ecdysozoa</taxon>
        <taxon>Nematoda</taxon>
        <taxon>Chromadorea</taxon>
        <taxon>Rhabditida</taxon>
        <taxon>Rhabditina</taxon>
        <taxon>Rhabditomorpha</taxon>
        <taxon>Strongyloidea</taxon>
        <taxon>Ancylostomatidae</taxon>
        <taxon>Bunostominae</taxon>
        <taxon>Necator</taxon>
    </lineage>
</organism>
<protein>
    <submittedName>
        <fullName evidence="3">Uncharacterized protein</fullName>
    </submittedName>
</protein>
<reference evidence="3 4" key="1">
    <citation type="submission" date="2023-08" db="EMBL/GenBank/DDBJ databases">
        <title>A Necator americanus chromosomal reference genome.</title>
        <authorList>
            <person name="Ilik V."/>
            <person name="Petrzelkova K.J."/>
            <person name="Pardy F."/>
            <person name="Fuh T."/>
            <person name="Niatou-Singa F.S."/>
            <person name="Gouil Q."/>
            <person name="Baker L."/>
            <person name="Ritchie M.E."/>
            <person name="Jex A.R."/>
            <person name="Gazzola D."/>
            <person name="Li H."/>
            <person name="Toshio Fujiwara R."/>
            <person name="Zhan B."/>
            <person name="Aroian R.V."/>
            <person name="Pafco B."/>
            <person name="Schwarz E.M."/>
        </authorList>
    </citation>
    <scope>NUCLEOTIDE SEQUENCE [LARGE SCALE GENOMIC DNA]</scope>
    <source>
        <strain evidence="3 4">Aroian</strain>
        <tissue evidence="3">Whole animal</tissue>
    </source>
</reference>
<keyword evidence="4" id="KW-1185">Reference proteome</keyword>
<proteinExistence type="predicted"/>
<comment type="caution">
    <text evidence="3">The sequence shown here is derived from an EMBL/GenBank/DDBJ whole genome shotgun (WGS) entry which is preliminary data.</text>
</comment>
<feature type="region of interest" description="Disordered" evidence="1">
    <location>
        <begin position="89"/>
        <end position="123"/>
    </location>
</feature>